<dbReference type="NCBIfam" id="NF033580">
    <property type="entry name" value="transpos_IS5_3"/>
    <property type="match status" value="1"/>
</dbReference>
<organism evidence="2 3">
    <name type="scientific">Fimbriiglobus ruber</name>
    <dbReference type="NCBI Taxonomy" id="1908690"/>
    <lineage>
        <taxon>Bacteria</taxon>
        <taxon>Pseudomonadati</taxon>
        <taxon>Planctomycetota</taxon>
        <taxon>Planctomycetia</taxon>
        <taxon>Gemmatales</taxon>
        <taxon>Gemmataceae</taxon>
        <taxon>Fimbriiglobus</taxon>
    </lineage>
</organism>
<accession>A0A225DUT9</accession>
<evidence type="ECO:0000313" key="2">
    <source>
        <dbReference type="EMBL" id="OWK40165.1"/>
    </source>
</evidence>
<dbReference type="Pfam" id="PF01609">
    <property type="entry name" value="DDE_Tnp_1"/>
    <property type="match status" value="1"/>
</dbReference>
<reference evidence="3" key="1">
    <citation type="submission" date="2017-06" db="EMBL/GenBank/DDBJ databases">
        <title>Genome analysis of Fimbriiglobus ruber SP5, the first member of the order Planctomycetales with confirmed chitinolytic capability.</title>
        <authorList>
            <person name="Ravin N.V."/>
            <person name="Rakitin A.L."/>
            <person name="Ivanova A.A."/>
            <person name="Beletsky A.V."/>
            <person name="Kulichevskaya I.S."/>
            <person name="Mardanov A.V."/>
            <person name="Dedysh S.N."/>
        </authorList>
    </citation>
    <scope>NUCLEOTIDE SEQUENCE [LARGE SCALE GENOMIC DNA]</scope>
    <source>
        <strain evidence="3">SP5</strain>
    </source>
</reference>
<protein>
    <submittedName>
        <fullName evidence="2">Mobile element protein</fullName>
    </submittedName>
</protein>
<evidence type="ECO:0000259" key="1">
    <source>
        <dbReference type="Pfam" id="PF01609"/>
    </source>
</evidence>
<dbReference type="AlphaFoldDB" id="A0A225DUT9"/>
<name>A0A225DUT9_9BACT</name>
<dbReference type="GO" id="GO:0003677">
    <property type="term" value="F:DNA binding"/>
    <property type="evidence" value="ECO:0007669"/>
    <property type="project" value="InterPro"/>
</dbReference>
<gene>
    <name evidence="2" type="ORF">FRUB_05084</name>
</gene>
<dbReference type="PANTHER" id="PTHR30007">
    <property type="entry name" value="PHP DOMAIN PROTEIN"/>
    <property type="match status" value="1"/>
</dbReference>
<feature type="domain" description="Transposase IS4-like" evidence="1">
    <location>
        <begin position="6"/>
        <end position="144"/>
    </location>
</feature>
<proteinExistence type="predicted"/>
<comment type="caution">
    <text evidence="2">The sequence shown here is derived from an EMBL/GenBank/DDBJ whole genome shotgun (WGS) entry which is preliminary data.</text>
</comment>
<dbReference type="Proteomes" id="UP000214646">
    <property type="component" value="Unassembled WGS sequence"/>
</dbReference>
<sequence length="160" mass="18190">MGPNPTDRAKPGTKQSVVVDRDGGPLGVVIAAANVNDHLLLKDTLDAIVVDRPGPTADRPQHLCLDAWYDNAASREVAAKYQYVPHIRPSRESVPPPRHRAAKPRRWVVERTLAWLSKCRAVLIRYDVHGHNYLGLIQLACAMLWYRRLHRLKSRKRVLR</sequence>
<evidence type="ECO:0000313" key="3">
    <source>
        <dbReference type="Proteomes" id="UP000214646"/>
    </source>
</evidence>
<dbReference type="PANTHER" id="PTHR30007:SF0">
    <property type="entry name" value="TRANSPOSASE"/>
    <property type="match status" value="1"/>
</dbReference>
<dbReference type="EMBL" id="NIDE01000008">
    <property type="protein sequence ID" value="OWK40165.1"/>
    <property type="molecule type" value="Genomic_DNA"/>
</dbReference>
<dbReference type="InterPro" id="IPR002559">
    <property type="entry name" value="Transposase_11"/>
</dbReference>
<dbReference type="GO" id="GO:0006313">
    <property type="term" value="P:DNA transposition"/>
    <property type="evidence" value="ECO:0007669"/>
    <property type="project" value="InterPro"/>
</dbReference>
<keyword evidence="3" id="KW-1185">Reference proteome</keyword>
<dbReference type="GO" id="GO:0004803">
    <property type="term" value="F:transposase activity"/>
    <property type="evidence" value="ECO:0007669"/>
    <property type="project" value="InterPro"/>
</dbReference>